<sequence length="327" mass="37653">MRDIKNFLRLVSVEISKLFKFKNIISLFLIILVSNALVLWIFNTDSTDNEEDIKIEEKMNSASTWKDKAKVQIEANKTLEDVVGKDKVKMNNDILKYRIDNDIAPVKGHSSYEYLNYTSNYINIAVLIFIIYLSSKLYGLEIENKMEDYIYSQKFSRFYSFNTKIIALLISVVAIIAVSSLITFIAGGLFYGFEGGFKKTVFYFSHNVYEHTYLVHSLINIALWLITAIFLSIITFALTEISKNSLISRIISILYFLLGFSLSNKLIDLKVDSKIISYTFLPYANISNFLNTPINDYFTFTKGIIIIFILGILMYIISSTHLNKRDI</sequence>
<dbReference type="PANTHER" id="PTHR37305">
    <property type="entry name" value="INTEGRAL MEMBRANE PROTEIN-RELATED"/>
    <property type="match status" value="1"/>
</dbReference>
<protein>
    <recommendedName>
        <fullName evidence="4">ABC transporter permease</fullName>
    </recommendedName>
</protein>
<feature type="transmembrane region" description="Helical" evidence="1">
    <location>
        <begin position="297"/>
        <end position="317"/>
    </location>
</feature>
<keyword evidence="1" id="KW-0472">Membrane</keyword>
<keyword evidence="1" id="KW-1133">Transmembrane helix</keyword>
<feature type="transmembrane region" description="Helical" evidence="1">
    <location>
        <begin position="121"/>
        <end position="140"/>
    </location>
</feature>
<dbReference type="GeneID" id="84579307"/>
<evidence type="ECO:0000256" key="1">
    <source>
        <dbReference type="SAM" id="Phobius"/>
    </source>
</evidence>
<dbReference type="EMBL" id="PNHP01000008">
    <property type="protein sequence ID" value="PMC80738.1"/>
    <property type="molecule type" value="Genomic_DNA"/>
</dbReference>
<evidence type="ECO:0000313" key="3">
    <source>
        <dbReference type="Proteomes" id="UP000235658"/>
    </source>
</evidence>
<dbReference type="Proteomes" id="UP000235658">
    <property type="component" value="Unassembled WGS sequence"/>
</dbReference>
<accession>A0A2N6UGL6</accession>
<keyword evidence="1" id="KW-0812">Transmembrane</keyword>
<evidence type="ECO:0008006" key="4">
    <source>
        <dbReference type="Google" id="ProtNLM"/>
    </source>
</evidence>
<dbReference type="RefSeq" id="WP_102198510.1">
    <property type="nucleotide sequence ID" value="NZ_CAUPDS010000012.1"/>
</dbReference>
<organism evidence="2 3">
    <name type="scientific">Anaerococcus hydrogenalis</name>
    <dbReference type="NCBI Taxonomy" id="33029"/>
    <lineage>
        <taxon>Bacteria</taxon>
        <taxon>Bacillati</taxon>
        <taxon>Bacillota</taxon>
        <taxon>Tissierellia</taxon>
        <taxon>Tissierellales</taxon>
        <taxon>Peptoniphilaceae</taxon>
        <taxon>Anaerococcus</taxon>
    </lineage>
</organism>
<feature type="transmembrane region" description="Helical" evidence="1">
    <location>
        <begin position="246"/>
        <end position="263"/>
    </location>
</feature>
<comment type="caution">
    <text evidence="2">The sequence shown here is derived from an EMBL/GenBank/DDBJ whole genome shotgun (WGS) entry which is preliminary data.</text>
</comment>
<gene>
    <name evidence="2" type="ORF">CJ192_08925</name>
</gene>
<reference evidence="2 3" key="1">
    <citation type="submission" date="2017-09" db="EMBL/GenBank/DDBJ databases">
        <title>Bacterial strain isolated from the female urinary microbiota.</title>
        <authorList>
            <person name="Thomas-White K."/>
            <person name="Kumar N."/>
            <person name="Forster S."/>
            <person name="Putonti C."/>
            <person name="Lawley T."/>
            <person name="Wolfe A.J."/>
        </authorList>
    </citation>
    <scope>NUCLEOTIDE SEQUENCE [LARGE SCALE GENOMIC DNA]</scope>
    <source>
        <strain evidence="2 3">UMB0204</strain>
    </source>
</reference>
<feature type="transmembrane region" description="Helical" evidence="1">
    <location>
        <begin position="213"/>
        <end position="239"/>
    </location>
</feature>
<feature type="transmembrane region" description="Helical" evidence="1">
    <location>
        <begin position="161"/>
        <end position="193"/>
    </location>
</feature>
<evidence type="ECO:0000313" key="2">
    <source>
        <dbReference type="EMBL" id="PMC80738.1"/>
    </source>
</evidence>
<proteinExistence type="predicted"/>
<dbReference type="PANTHER" id="PTHR37305:SF1">
    <property type="entry name" value="MEMBRANE PROTEIN"/>
    <property type="match status" value="1"/>
</dbReference>
<dbReference type="AlphaFoldDB" id="A0A2N6UGL6"/>
<feature type="transmembrane region" description="Helical" evidence="1">
    <location>
        <begin position="21"/>
        <end position="42"/>
    </location>
</feature>
<name>A0A2N6UGL6_9FIRM</name>